<evidence type="ECO:0000256" key="2">
    <source>
        <dbReference type="ARBA" id="ARBA00022737"/>
    </source>
</evidence>
<dbReference type="eggNOG" id="ENOG502SCNG">
    <property type="taxonomic scope" value="Eukaryota"/>
</dbReference>
<dbReference type="GO" id="GO:0003700">
    <property type="term" value="F:DNA-binding transcription factor activity"/>
    <property type="evidence" value="ECO:0007669"/>
    <property type="project" value="InterPro"/>
</dbReference>
<feature type="compositionally biased region" description="Polar residues" evidence="8">
    <location>
        <begin position="162"/>
        <end position="172"/>
    </location>
</feature>
<dbReference type="Gramene" id="LPERR06G10640.1">
    <property type="protein sequence ID" value="LPERR06G10640.1"/>
    <property type="gene ID" value="LPERR06G10640"/>
</dbReference>
<evidence type="ECO:0000313" key="10">
    <source>
        <dbReference type="EnsemblPlants" id="LPERR06G10640.1"/>
    </source>
</evidence>
<reference evidence="10" key="3">
    <citation type="submission" date="2015-04" db="UniProtKB">
        <authorList>
            <consortium name="EnsemblPlants"/>
        </authorList>
    </citation>
    <scope>IDENTIFICATION</scope>
</reference>
<evidence type="ECO:0000256" key="6">
    <source>
        <dbReference type="ARBA" id="ARBA00023163"/>
    </source>
</evidence>
<feature type="domain" description="C2H2-type" evidence="9">
    <location>
        <begin position="64"/>
        <end position="91"/>
    </location>
</feature>
<dbReference type="Gene3D" id="3.30.160.60">
    <property type="entry name" value="Classic Zinc Finger"/>
    <property type="match status" value="1"/>
</dbReference>
<dbReference type="SUPFAM" id="SSF57667">
    <property type="entry name" value="beta-beta-alpha zinc fingers"/>
    <property type="match status" value="1"/>
</dbReference>
<proteinExistence type="predicted"/>
<keyword evidence="1" id="KW-0479">Metal-binding</keyword>
<organism evidence="10 11">
    <name type="scientific">Leersia perrieri</name>
    <dbReference type="NCBI Taxonomy" id="77586"/>
    <lineage>
        <taxon>Eukaryota</taxon>
        <taxon>Viridiplantae</taxon>
        <taxon>Streptophyta</taxon>
        <taxon>Embryophyta</taxon>
        <taxon>Tracheophyta</taxon>
        <taxon>Spermatophyta</taxon>
        <taxon>Magnoliopsida</taxon>
        <taxon>Liliopsida</taxon>
        <taxon>Poales</taxon>
        <taxon>Poaceae</taxon>
        <taxon>BOP clade</taxon>
        <taxon>Oryzoideae</taxon>
        <taxon>Oryzeae</taxon>
        <taxon>Oryzinae</taxon>
        <taxon>Leersia</taxon>
    </lineage>
</organism>
<dbReference type="PROSITE" id="PS00028">
    <property type="entry name" value="ZINC_FINGER_C2H2_1"/>
    <property type="match status" value="1"/>
</dbReference>
<dbReference type="Proteomes" id="UP000032180">
    <property type="component" value="Chromosome 6"/>
</dbReference>
<keyword evidence="4" id="KW-0862">Zinc</keyword>
<evidence type="ECO:0000313" key="11">
    <source>
        <dbReference type="Proteomes" id="UP000032180"/>
    </source>
</evidence>
<dbReference type="EnsemblPlants" id="LPERR06G10640.1">
    <property type="protein sequence ID" value="LPERR06G10640.1"/>
    <property type="gene ID" value="LPERR06G10640"/>
</dbReference>
<feature type="region of interest" description="Disordered" evidence="8">
    <location>
        <begin position="159"/>
        <end position="209"/>
    </location>
</feature>
<dbReference type="PANTHER" id="PTHR45988:SF57">
    <property type="entry name" value="OS06G0304200 PROTEIN"/>
    <property type="match status" value="1"/>
</dbReference>
<name>A0A0D9WPM3_9ORYZ</name>
<dbReference type="GO" id="GO:0005634">
    <property type="term" value="C:nucleus"/>
    <property type="evidence" value="ECO:0007669"/>
    <property type="project" value="TreeGrafter"/>
</dbReference>
<dbReference type="AlphaFoldDB" id="A0A0D9WPM3"/>
<keyword evidence="11" id="KW-1185">Reference proteome</keyword>
<dbReference type="GO" id="GO:0008270">
    <property type="term" value="F:zinc ion binding"/>
    <property type="evidence" value="ECO:0007669"/>
    <property type="project" value="UniProtKB-KW"/>
</dbReference>
<dbReference type="PROSITE" id="PS50157">
    <property type="entry name" value="ZINC_FINGER_C2H2_2"/>
    <property type="match status" value="1"/>
</dbReference>
<dbReference type="PANTHER" id="PTHR45988">
    <property type="entry name" value="C2H2 TYPE ZINC FINGER TRANSCRIPTION FACTOR FAMILY-RELATED"/>
    <property type="match status" value="1"/>
</dbReference>
<reference evidence="11" key="2">
    <citation type="submission" date="2013-12" db="EMBL/GenBank/DDBJ databases">
        <authorList>
            <person name="Yu Y."/>
            <person name="Lee S."/>
            <person name="de Baynast K."/>
            <person name="Wissotski M."/>
            <person name="Liu L."/>
            <person name="Talag J."/>
            <person name="Goicoechea J."/>
            <person name="Angelova A."/>
            <person name="Jetty R."/>
            <person name="Kudrna D."/>
            <person name="Golser W."/>
            <person name="Rivera L."/>
            <person name="Zhang J."/>
            <person name="Wing R."/>
        </authorList>
    </citation>
    <scope>NUCLEOTIDE SEQUENCE</scope>
</reference>
<dbReference type="STRING" id="77586.A0A0D9WPM3"/>
<feature type="region of interest" description="Disordered" evidence="8">
    <location>
        <begin position="1"/>
        <end position="61"/>
    </location>
</feature>
<keyword evidence="3 7" id="KW-0863">Zinc-finger</keyword>
<dbReference type="Pfam" id="PF13912">
    <property type="entry name" value="zf-C2H2_6"/>
    <property type="match status" value="1"/>
</dbReference>
<keyword evidence="2" id="KW-0677">Repeat</keyword>
<keyword evidence="6" id="KW-0804">Transcription</keyword>
<feature type="compositionally biased region" description="Basic and acidic residues" evidence="8">
    <location>
        <begin position="27"/>
        <end position="36"/>
    </location>
</feature>
<dbReference type="InterPro" id="IPR013087">
    <property type="entry name" value="Znf_C2H2_type"/>
</dbReference>
<accession>A0A0D9WPM3</accession>
<dbReference type="GO" id="GO:0000976">
    <property type="term" value="F:transcription cis-regulatory region binding"/>
    <property type="evidence" value="ECO:0007669"/>
    <property type="project" value="TreeGrafter"/>
</dbReference>
<evidence type="ECO:0000256" key="5">
    <source>
        <dbReference type="ARBA" id="ARBA00023015"/>
    </source>
</evidence>
<evidence type="ECO:0000256" key="8">
    <source>
        <dbReference type="SAM" id="MobiDB-lite"/>
    </source>
</evidence>
<evidence type="ECO:0000256" key="7">
    <source>
        <dbReference type="PROSITE-ProRule" id="PRU00042"/>
    </source>
</evidence>
<feature type="compositionally biased region" description="Basic and acidic residues" evidence="8">
    <location>
        <begin position="107"/>
        <end position="120"/>
    </location>
</feature>
<feature type="region of interest" description="Disordered" evidence="8">
    <location>
        <begin position="104"/>
        <end position="129"/>
    </location>
</feature>
<protein>
    <recommendedName>
        <fullName evidence="9">C2H2-type domain-containing protein</fullName>
    </recommendedName>
</protein>
<dbReference type="InterPro" id="IPR044653">
    <property type="entry name" value="AZF1/2/3-like"/>
</dbReference>
<evidence type="ECO:0000259" key="9">
    <source>
        <dbReference type="PROSITE" id="PS50157"/>
    </source>
</evidence>
<reference evidence="10 11" key="1">
    <citation type="submission" date="2012-08" db="EMBL/GenBank/DDBJ databases">
        <title>Oryza genome evolution.</title>
        <authorList>
            <person name="Wing R.A."/>
        </authorList>
    </citation>
    <scope>NUCLEOTIDE SEQUENCE</scope>
</reference>
<evidence type="ECO:0000256" key="3">
    <source>
        <dbReference type="ARBA" id="ARBA00022771"/>
    </source>
</evidence>
<feature type="compositionally biased region" description="Basic and acidic residues" evidence="8">
    <location>
        <begin position="44"/>
        <end position="57"/>
    </location>
</feature>
<sequence length="209" mass="23725">MEQATVGAGAGELATGIMSGAEGSRLVLHDEREAQRKGKRKMKELRGAKSYEDGASRKEKRRPYMCKHCNEEFSTHQALGGHMAGHHKEKRILKEKLLGRSLVLEEQPERSLNLKEKQPERGLILGEKQPERIKVLKEKQPERSLTLEEKQPEVYQDKIDQIMNSQETTSNEGAAYLDGGSNTEPNAEPEEDRRLPYDFDLNLEASEQE</sequence>
<evidence type="ECO:0000256" key="4">
    <source>
        <dbReference type="ARBA" id="ARBA00022833"/>
    </source>
</evidence>
<evidence type="ECO:0000256" key="1">
    <source>
        <dbReference type="ARBA" id="ARBA00022723"/>
    </source>
</evidence>
<keyword evidence="5" id="KW-0805">Transcription regulation</keyword>
<dbReference type="HOGENOM" id="CLU_1317128_0_0_1"/>
<dbReference type="InterPro" id="IPR036236">
    <property type="entry name" value="Znf_C2H2_sf"/>
</dbReference>